<feature type="domain" description="PNPLA" evidence="7">
    <location>
        <begin position="23"/>
        <end position="107"/>
    </location>
</feature>
<evidence type="ECO:0000256" key="4">
    <source>
        <dbReference type="ARBA" id="ARBA00025642"/>
    </source>
</evidence>
<dbReference type="GO" id="GO:0004620">
    <property type="term" value="F:phospholipase activity"/>
    <property type="evidence" value="ECO:0007669"/>
    <property type="project" value="TreeGrafter"/>
</dbReference>
<evidence type="ECO:0000313" key="8">
    <source>
        <dbReference type="EMBL" id="GJN03794.1"/>
    </source>
</evidence>
<dbReference type="Pfam" id="PF01734">
    <property type="entry name" value="Patatin"/>
    <property type="match status" value="1"/>
</dbReference>
<comment type="function">
    <text evidence="4">Possesses non-specific lipolytic acyl hydrolase (LAH) activity. Hydrolyzes phospholipids as well as galactolipids. May play a role in disease resistance.</text>
</comment>
<reference evidence="8" key="1">
    <citation type="journal article" date="2018" name="DNA Res.">
        <title>Multiple hybrid de novo genome assembly of finger millet, an orphan allotetraploid crop.</title>
        <authorList>
            <person name="Hatakeyama M."/>
            <person name="Aluri S."/>
            <person name="Balachadran M.T."/>
            <person name="Sivarajan S.R."/>
            <person name="Patrignani A."/>
            <person name="Gruter S."/>
            <person name="Poveda L."/>
            <person name="Shimizu-Inatsugi R."/>
            <person name="Baeten J."/>
            <person name="Francoijs K.J."/>
            <person name="Nataraja K.N."/>
            <person name="Reddy Y.A.N."/>
            <person name="Phadnis S."/>
            <person name="Ravikumar R.L."/>
            <person name="Schlapbach R."/>
            <person name="Sreeman S.M."/>
            <person name="Shimizu K.K."/>
        </authorList>
    </citation>
    <scope>NUCLEOTIDE SEQUENCE</scope>
</reference>
<comment type="domain">
    <text evidence="6">The nitrogen atoms of the two glycine residues in the GGXR motif define the oxyanion hole, and stabilize the oxyanion that forms during the nucleophilic attack by the catalytic serine during substrate cleavage.</text>
</comment>
<keyword evidence="9" id="KW-1185">Reference proteome</keyword>
<feature type="short sequence motif" description="GXGXXG" evidence="5">
    <location>
        <begin position="27"/>
        <end position="32"/>
    </location>
</feature>
<evidence type="ECO:0000313" key="9">
    <source>
        <dbReference type="Proteomes" id="UP001054889"/>
    </source>
</evidence>
<dbReference type="GO" id="GO:0006952">
    <property type="term" value="P:defense response"/>
    <property type="evidence" value="ECO:0007669"/>
    <property type="project" value="UniProtKB-KW"/>
</dbReference>
<feature type="short sequence motif" description="GXSXG" evidence="5">
    <location>
        <begin position="65"/>
        <end position="69"/>
    </location>
</feature>
<dbReference type="PROSITE" id="PS51635">
    <property type="entry name" value="PNPLA"/>
    <property type="match status" value="1"/>
</dbReference>
<keyword evidence="6" id="KW-0442">Lipid degradation</keyword>
<accession>A0AAV5CYP8</accession>
<organism evidence="8 9">
    <name type="scientific">Eleusine coracana subsp. coracana</name>
    <dbReference type="NCBI Taxonomy" id="191504"/>
    <lineage>
        <taxon>Eukaryota</taxon>
        <taxon>Viridiplantae</taxon>
        <taxon>Streptophyta</taxon>
        <taxon>Embryophyta</taxon>
        <taxon>Tracheophyta</taxon>
        <taxon>Spermatophyta</taxon>
        <taxon>Magnoliopsida</taxon>
        <taxon>Liliopsida</taxon>
        <taxon>Poales</taxon>
        <taxon>Poaceae</taxon>
        <taxon>PACMAD clade</taxon>
        <taxon>Chloridoideae</taxon>
        <taxon>Cynodonteae</taxon>
        <taxon>Eleusininae</taxon>
        <taxon>Eleusine</taxon>
    </lineage>
</organism>
<comment type="function">
    <text evidence="6">Lipolytic acyl hydrolase (LAH).</text>
</comment>
<dbReference type="GO" id="GO:0047372">
    <property type="term" value="F:monoacylglycerol lipase activity"/>
    <property type="evidence" value="ECO:0007669"/>
    <property type="project" value="TreeGrafter"/>
</dbReference>
<evidence type="ECO:0000256" key="3">
    <source>
        <dbReference type="ARBA" id="ARBA00023098"/>
    </source>
</evidence>
<dbReference type="GO" id="GO:0016042">
    <property type="term" value="P:lipid catabolic process"/>
    <property type="evidence" value="ECO:0007669"/>
    <property type="project" value="UniProtKB-KW"/>
</dbReference>
<dbReference type="Gene3D" id="3.40.1090.10">
    <property type="entry name" value="Cytosolic phospholipase A2 catalytic domain"/>
    <property type="match status" value="1"/>
</dbReference>
<dbReference type="InterPro" id="IPR002641">
    <property type="entry name" value="PNPLA_dom"/>
</dbReference>
<comment type="similarity">
    <text evidence="1 6">Belongs to the patatin family.</text>
</comment>
<name>A0AAV5CYP8_ELECO</name>
<dbReference type="EC" id="3.1.1.-" evidence="6"/>
<evidence type="ECO:0000256" key="2">
    <source>
        <dbReference type="ARBA" id="ARBA00022821"/>
    </source>
</evidence>
<dbReference type="PANTHER" id="PTHR32176">
    <property type="entry name" value="XYLOSE ISOMERASE"/>
    <property type="match status" value="1"/>
</dbReference>
<dbReference type="AlphaFoldDB" id="A0AAV5CYP8"/>
<keyword evidence="6" id="KW-0378">Hydrolase</keyword>
<keyword evidence="2" id="KW-0611">Plant defense</keyword>
<evidence type="ECO:0000256" key="1">
    <source>
        <dbReference type="ARBA" id="ARBA00010240"/>
    </source>
</evidence>
<dbReference type="PANTHER" id="PTHR32176:SF26">
    <property type="entry name" value="PATATIN-LIKE PROTEIN 2"/>
    <property type="match status" value="1"/>
</dbReference>
<dbReference type="InterPro" id="IPR016035">
    <property type="entry name" value="Acyl_Trfase/lysoPLipase"/>
</dbReference>
<protein>
    <recommendedName>
        <fullName evidence="6">Patatin</fullName>
        <ecNumber evidence="6">3.1.1.-</ecNumber>
    </recommendedName>
</protein>
<evidence type="ECO:0000256" key="6">
    <source>
        <dbReference type="RuleBase" id="RU361262"/>
    </source>
</evidence>
<dbReference type="EMBL" id="BQKI01000010">
    <property type="protein sequence ID" value="GJN03794.1"/>
    <property type="molecule type" value="Genomic_DNA"/>
</dbReference>
<evidence type="ECO:0000259" key="7">
    <source>
        <dbReference type="PROSITE" id="PS51635"/>
    </source>
</evidence>
<dbReference type="SUPFAM" id="SSF52151">
    <property type="entry name" value="FabD/lysophospholipase-like"/>
    <property type="match status" value="1"/>
</dbReference>
<gene>
    <name evidence="8" type="primary">ga21273</name>
    <name evidence="8" type="ORF">PR202_ga21273</name>
</gene>
<keyword evidence="3 6" id="KW-0443">Lipid metabolism</keyword>
<reference evidence="8" key="2">
    <citation type="submission" date="2021-12" db="EMBL/GenBank/DDBJ databases">
        <title>Resequencing data analysis of finger millet.</title>
        <authorList>
            <person name="Hatakeyama M."/>
            <person name="Aluri S."/>
            <person name="Balachadran M.T."/>
            <person name="Sivarajan S.R."/>
            <person name="Poveda L."/>
            <person name="Shimizu-Inatsugi R."/>
            <person name="Schlapbach R."/>
            <person name="Sreeman S.M."/>
            <person name="Shimizu K.K."/>
        </authorList>
    </citation>
    <scope>NUCLEOTIDE SEQUENCE</scope>
</reference>
<sequence>MANTGSTEGACNNFPDKELVTVLSIDGGGVRGIIPAKILAFLEEKLQELDGPDARIADYFGVVAGMSTGGLLTAMITAPDKNRGPLFPAKDLVPFYVEHSLKIFPQK</sequence>
<evidence type="ECO:0000256" key="5">
    <source>
        <dbReference type="PROSITE-ProRule" id="PRU01161"/>
    </source>
</evidence>
<comment type="caution">
    <text evidence="8">The sequence shown here is derived from an EMBL/GenBank/DDBJ whole genome shotgun (WGS) entry which is preliminary data.</text>
</comment>
<dbReference type="Proteomes" id="UP001054889">
    <property type="component" value="Unassembled WGS sequence"/>
</dbReference>
<comment type="caution">
    <text evidence="5">Lacks conserved residue(s) required for the propagation of feature annotation.</text>
</comment>
<proteinExistence type="inferred from homology"/>